<keyword evidence="1" id="KW-1133">Transmembrane helix</keyword>
<organism evidence="2">
    <name type="scientific">Brevibacterium sp. Ap13</name>
    <dbReference type="NCBI Taxonomy" id="1406197"/>
    <lineage>
        <taxon>Bacteria</taxon>
        <taxon>Bacillati</taxon>
        <taxon>Actinomycetota</taxon>
        <taxon>Actinomycetes</taxon>
        <taxon>Micrococcales</taxon>
        <taxon>Brevibacteriaceae</taxon>
        <taxon>Brevibacterium</taxon>
    </lineage>
</organism>
<name>U5NVC2_9MICO</name>
<feature type="transmembrane region" description="Helical" evidence="1">
    <location>
        <begin position="123"/>
        <end position="143"/>
    </location>
</feature>
<feature type="transmembrane region" description="Helical" evidence="1">
    <location>
        <begin position="95"/>
        <end position="117"/>
    </location>
</feature>
<dbReference type="RefSeq" id="WP_023164749.1">
    <property type="nucleotide sequence ID" value="NC_022590.1"/>
</dbReference>
<accession>U5NVC2</accession>
<dbReference type="EMBL" id="KF577590">
    <property type="protein sequence ID" value="AGY35312.1"/>
    <property type="molecule type" value="Genomic_DNA"/>
</dbReference>
<keyword evidence="1" id="KW-0472">Membrane</keyword>
<dbReference type="AlphaFoldDB" id="U5NVC2"/>
<sequence>MITFFNNINETPAIEFEVWSLTEWIIYSLIALIGLTIFIYVDKVGEVLFDLTFGTYEHPVMRILGGLGILTTLVLLFYAFILLPADIPRHMDAEFQWRAAAVSPYLIAGALAAFRAIVLDTHWGVGLAAFAIPTVLAAGGLANDAYTRVAASIPMSVEALTFVIIAGAIALFLWAKYSR</sequence>
<feature type="transmembrane region" description="Helical" evidence="1">
    <location>
        <begin position="21"/>
        <end position="41"/>
    </location>
</feature>
<feature type="transmembrane region" description="Helical" evidence="1">
    <location>
        <begin position="61"/>
        <end position="83"/>
    </location>
</feature>
<evidence type="ECO:0000256" key="1">
    <source>
        <dbReference type="SAM" id="Phobius"/>
    </source>
</evidence>
<protein>
    <submittedName>
        <fullName evidence="2">Uncharacterized protein</fullName>
    </submittedName>
</protein>
<keyword evidence="2" id="KW-0614">Plasmid</keyword>
<proteinExistence type="predicted"/>
<reference evidence="2" key="1">
    <citation type="journal article" date="2013" name="Genome Announc.">
        <title>Complete Genome Sequence of pAP13, a Large Linear Plasmid of a Brevibacterium Strain Isolated from a Saline Lake at 4,200 Meters above Sea Level in Argentina.</title>
        <authorList>
            <person name="Dib J.R."/>
            <person name="Schuldes J."/>
            <person name="Thurmer A."/>
            <person name="Farias M.E."/>
            <person name="Daniel R."/>
            <person name="Meinhardt F."/>
        </authorList>
    </citation>
    <scope>NUCLEOTIDE SEQUENCE</scope>
    <source>
        <strain evidence="2">Ap13</strain>
        <plasmid evidence="2">pAP13</plasmid>
    </source>
</reference>
<keyword evidence="1" id="KW-0812">Transmembrane</keyword>
<feature type="transmembrane region" description="Helical" evidence="1">
    <location>
        <begin position="155"/>
        <end position="175"/>
    </location>
</feature>
<geneLocation type="plasmid" evidence="2">
    <name>pAP13</name>
</geneLocation>
<evidence type="ECO:0000313" key="2">
    <source>
        <dbReference type="EMBL" id="AGY35312.1"/>
    </source>
</evidence>
<gene>
    <name evidence="2" type="ORF">AP13_p00030</name>
</gene>